<sequence>MNTIKILNLSKIKLMTLDRTTHKNILIRILKDIFTDPNVGPFLGFKGGTAAYLFYNLNRFSIDLDFDLLDVTKEDQVFNRVKEILESYGTLKEAEKKRFNLFYLLSYEEKVAGAQNIKVEINRRDFGSKYEVKSYIGIPMKVMVKEDMAAHKLCAMYERIGKTNRDIFDVYFFLKDSWPINKQIIENRTGMTYKDFLQKNIGLLGKATDRNILSGMGELLDEKQKVWIKSKLKAETIFLLKLALDNEK</sequence>
<name>A0A2H0X9W8_UNCKA</name>
<dbReference type="Gene3D" id="3.10.450.620">
    <property type="entry name" value="JHP933, nucleotidyltransferase-like core domain"/>
    <property type="match status" value="1"/>
</dbReference>
<reference evidence="2" key="1">
    <citation type="submission" date="2017-09" db="EMBL/GenBank/DDBJ databases">
        <title>Depth-based differentiation of microbial function through sediment-hosted aquifers and enrichment of novel symbionts in the deep terrestrial subsurface.</title>
        <authorList>
            <person name="Probst A.J."/>
            <person name="Ladd B."/>
            <person name="Jarett J.K."/>
            <person name="Geller-Mcgrath D.E."/>
            <person name="Sieber C.M.K."/>
            <person name="Emerson J.B."/>
            <person name="Anantharaman K."/>
            <person name="Thomas B.C."/>
            <person name="Malmstrom R."/>
            <person name="Stieglmeier M."/>
            <person name="Klingl A."/>
            <person name="Woyke T."/>
            <person name="Ryan C.M."/>
            <person name="Banfield J.F."/>
        </authorList>
    </citation>
    <scope>NUCLEOTIDE SEQUENCE [LARGE SCALE GENOMIC DNA]</scope>
</reference>
<protein>
    <recommendedName>
        <fullName evidence="3">Nucleotidyl transferase AbiEii/AbiGii toxin family protein</fullName>
    </recommendedName>
</protein>
<dbReference type="Proteomes" id="UP000231098">
    <property type="component" value="Unassembled WGS sequence"/>
</dbReference>
<proteinExistence type="predicted"/>
<dbReference type="EMBL" id="PEYV01000026">
    <property type="protein sequence ID" value="PIS21706.1"/>
    <property type="molecule type" value="Genomic_DNA"/>
</dbReference>
<comment type="caution">
    <text evidence="1">The sequence shown here is derived from an EMBL/GenBank/DDBJ whole genome shotgun (WGS) entry which is preliminary data.</text>
</comment>
<evidence type="ECO:0000313" key="1">
    <source>
        <dbReference type="EMBL" id="PIS21706.1"/>
    </source>
</evidence>
<dbReference type="Pfam" id="PF08843">
    <property type="entry name" value="AbiEii"/>
    <property type="match status" value="1"/>
</dbReference>
<dbReference type="AlphaFoldDB" id="A0A2H0X9W8"/>
<accession>A0A2H0X9W8</accession>
<organism evidence="1 2">
    <name type="scientific">candidate division WWE3 bacterium CG08_land_8_20_14_0_20_41_15</name>
    <dbReference type="NCBI Taxonomy" id="1975086"/>
    <lineage>
        <taxon>Bacteria</taxon>
        <taxon>Katanobacteria</taxon>
    </lineage>
</organism>
<evidence type="ECO:0000313" key="2">
    <source>
        <dbReference type="Proteomes" id="UP000231098"/>
    </source>
</evidence>
<dbReference type="InterPro" id="IPR014942">
    <property type="entry name" value="AbiEii"/>
</dbReference>
<gene>
    <name evidence="1" type="ORF">COT51_01400</name>
</gene>
<evidence type="ECO:0008006" key="3">
    <source>
        <dbReference type="Google" id="ProtNLM"/>
    </source>
</evidence>